<name>A0A0K9P4A7_ZOSMR</name>
<dbReference type="PANTHER" id="PTHR37710">
    <property type="entry name" value="TRANSMEMBRANE PROTEIN"/>
    <property type="match status" value="1"/>
</dbReference>
<evidence type="ECO:0000313" key="1">
    <source>
        <dbReference type="EMBL" id="KMZ63824.1"/>
    </source>
</evidence>
<protein>
    <submittedName>
        <fullName evidence="1">Uncharacterized protein</fullName>
    </submittedName>
</protein>
<gene>
    <name evidence="1" type="ORF">ZOSMA_397G00100</name>
</gene>
<reference evidence="2" key="1">
    <citation type="journal article" date="2016" name="Nature">
        <title>The genome of the seagrass Zostera marina reveals angiosperm adaptation to the sea.</title>
        <authorList>
            <person name="Olsen J.L."/>
            <person name="Rouze P."/>
            <person name="Verhelst B."/>
            <person name="Lin Y.-C."/>
            <person name="Bayer T."/>
            <person name="Collen J."/>
            <person name="Dattolo E."/>
            <person name="De Paoli E."/>
            <person name="Dittami S."/>
            <person name="Maumus F."/>
            <person name="Michel G."/>
            <person name="Kersting A."/>
            <person name="Lauritano C."/>
            <person name="Lohaus R."/>
            <person name="Toepel M."/>
            <person name="Tonon T."/>
            <person name="Vanneste K."/>
            <person name="Amirebrahimi M."/>
            <person name="Brakel J."/>
            <person name="Bostroem C."/>
            <person name="Chovatia M."/>
            <person name="Grimwood J."/>
            <person name="Jenkins J.W."/>
            <person name="Jueterbock A."/>
            <person name="Mraz A."/>
            <person name="Stam W.T."/>
            <person name="Tice H."/>
            <person name="Bornberg-Bauer E."/>
            <person name="Green P.J."/>
            <person name="Pearson G.A."/>
            <person name="Procaccini G."/>
            <person name="Duarte C.M."/>
            <person name="Schmutz J."/>
            <person name="Reusch T.B.H."/>
            <person name="Van de Peer Y."/>
        </authorList>
    </citation>
    <scope>NUCLEOTIDE SEQUENCE [LARGE SCALE GENOMIC DNA]</scope>
    <source>
        <strain evidence="2">cv. Finnish</strain>
    </source>
</reference>
<comment type="caution">
    <text evidence="1">The sequence shown here is derived from an EMBL/GenBank/DDBJ whole genome shotgun (WGS) entry which is preliminary data.</text>
</comment>
<proteinExistence type="predicted"/>
<keyword evidence="2" id="KW-1185">Reference proteome</keyword>
<evidence type="ECO:0000313" key="2">
    <source>
        <dbReference type="Proteomes" id="UP000036987"/>
    </source>
</evidence>
<dbReference type="AlphaFoldDB" id="A0A0K9P4A7"/>
<dbReference type="EMBL" id="LFYR01001207">
    <property type="protein sequence ID" value="KMZ63824.1"/>
    <property type="molecule type" value="Genomic_DNA"/>
</dbReference>
<organism evidence="1 2">
    <name type="scientific">Zostera marina</name>
    <name type="common">Eelgrass</name>
    <dbReference type="NCBI Taxonomy" id="29655"/>
    <lineage>
        <taxon>Eukaryota</taxon>
        <taxon>Viridiplantae</taxon>
        <taxon>Streptophyta</taxon>
        <taxon>Embryophyta</taxon>
        <taxon>Tracheophyta</taxon>
        <taxon>Spermatophyta</taxon>
        <taxon>Magnoliopsida</taxon>
        <taxon>Liliopsida</taxon>
        <taxon>Zosteraceae</taxon>
        <taxon>Zostera</taxon>
    </lineage>
</organism>
<dbReference type="Proteomes" id="UP000036987">
    <property type="component" value="Unassembled WGS sequence"/>
</dbReference>
<dbReference type="PANTHER" id="PTHR37710:SF1">
    <property type="entry name" value="TRANSMEMBRANE PROTEIN"/>
    <property type="match status" value="1"/>
</dbReference>
<sequence length="192" mass="21167">MPLHTSAISILATVEIVAGRVNRNPGPIGTLTRLIISPFIPIAILNFIIRSTVLTLVSLIDTSILPLTASILSTFIPSSAGALEKFATQVERTAENLPGKIEEGIEIVESFSRNVPVIAWIVWWLTSSGAELKEEEKVVDVVLGEKSEEEIKMESENLSAAVKVEKMVVTEEIPILDLFDDWWCDLSRKKNI</sequence>
<accession>A0A0K9P4A7</accession>